<evidence type="ECO:0000256" key="6">
    <source>
        <dbReference type="ARBA" id="ARBA00023136"/>
    </source>
</evidence>
<dbReference type="GO" id="GO:0030322">
    <property type="term" value="P:stabilization of membrane potential"/>
    <property type="evidence" value="ECO:0007669"/>
    <property type="project" value="TreeGrafter"/>
</dbReference>
<proteinExistence type="predicted"/>
<accession>A0A9D4K7H9</accession>
<feature type="transmembrane region" description="Helical" evidence="8">
    <location>
        <begin position="61"/>
        <end position="83"/>
    </location>
</feature>
<evidence type="ECO:0000313" key="10">
    <source>
        <dbReference type="EMBL" id="KAH3834503.1"/>
    </source>
</evidence>
<keyword evidence="4 8" id="KW-1133">Transmembrane helix</keyword>
<evidence type="ECO:0000256" key="1">
    <source>
        <dbReference type="ARBA" id="ARBA00004141"/>
    </source>
</evidence>
<keyword evidence="11" id="KW-1185">Reference proteome</keyword>
<dbReference type="GO" id="GO:0015271">
    <property type="term" value="F:outward rectifier potassium channel activity"/>
    <property type="evidence" value="ECO:0007669"/>
    <property type="project" value="TreeGrafter"/>
</dbReference>
<reference evidence="10" key="2">
    <citation type="submission" date="2020-11" db="EMBL/GenBank/DDBJ databases">
        <authorList>
            <person name="McCartney M.A."/>
            <person name="Auch B."/>
            <person name="Kono T."/>
            <person name="Mallez S."/>
            <person name="Becker A."/>
            <person name="Gohl D.M."/>
            <person name="Silverstein K.A.T."/>
            <person name="Koren S."/>
            <person name="Bechman K.B."/>
            <person name="Herman A."/>
            <person name="Abrahante J.E."/>
            <person name="Garbe J."/>
        </authorList>
    </citation>
    <scope>NUCLEOTIDE SEQUENCE</scope>
    <source>
        <strain evidence="10">Duluth1</strain>
        <tissue evidence="10">Whole animal</tissue>
    </source>
</reference>
<evidence type="ECO:0000256" key="7">
    <source>
        <dbReference type="ARBA" id="ARBA00023303"/>
    </source>
</evidence>
<keyword evidence="7" id="KW-0407">Ion channel</keyword>
<feature type="transmembrane region" description="Helical" evidence="8">
    <location>
        <begin position="123"/>
        <end position="146"/>
    </location>
</feature>
<comment type="caution">
    <text evidence="10">The sequence shown here is derived from an EMBL/GenBank/DDBJ whole genome shotgun (WGS) entry which is preliminary data.</text>
</comment>
<dbReference type="Proteomes" id="UP000828390">
    <property type="component" value="Unassembled WGS sequence"/>
</dbReference>
<dbReference type="GO" id="GO:0022841">
    <property type="term" value="F:potassium ion leak channel activity"/>
    <property type="evidence" value="ECO:0007669"/>
    <property type="project" value="TreeGrafter"/>
</dbReference>
<dbReference type="AlphaFoldDB" id="A0A9D4K7H9"/>
<reference evidence="10" key="1">
    <citation type="journal article" date="2019" name="bioRxiv">
        <title>The Genome of the Zebra Mussel, Dreissena polymorpha: A Resource for Invasive Species Research.</title>
        <authorList>
            <person name="McCartney M.A."/>
            <person name="Auch B."/>
            <person name="Kono T."/>
            <person name="Mallez S."/>
            <person name="Zhang Y."/>
            <person name="Obille A."/>
            <person name="Becker A."/>
            <person name="Abrahante J.E."/>
            <person name="Garbe J."/>
            <person name="Badalamenti J.P."/>
            <person name="Herman A."/>
            <person name="Mangelson H."/>
            <person name="Liachko I."/>
            <person name="Sullivan S."/>
            <person name="Sone E.D."/>
            <person name="Koren S."/>
            <person name="Silverstein K.A.T."/>
            <person name="Beckman K.B."/>
            <person name="Gohl D.M."/>
        </authorList>
    </citation>
    <scope>NUCLEOTIDE SEQUENCE</scope>
    <source>
        <strain evidence="10">Duluth1</strain>
        <tissue evidence="10">Whole animal</tissue>
    </source>
</reference>
<evidence type="ECO:0000256" key="3">
    <source>
        <dbReference type="ARBA" id="ARBA00022692"/>
    </source>
</evidence>
<evidence type="ECO:0000256" key="2">
    <source>
        <dbReference type="ARBA" id="ARBA00022448"/>
    </source>
</evidence>
<dbReference type="PANTHER" id="PTHR11003:SF334">
    <property type="entry name" value="FI03418P"/>
    <property type="match status" value="1"/>
</dbReference>
<evidence type="ECO:0000313" key="11">
    <source>
        <dbReference type="Proteomes" id="UP000828390"/>
    </source>
</evidence>
<dbReference type="Pfam" id="PF07885">
    <property type="entry name" value="Ion_trans_2"/>
    <property type="match status" value="1"/>
</dbReference>
<keyword evidence="6 8" id="KW-0472">Membrane</keyword>
<dbReference type="GO" id="GO:0005886">
    <property type="term" value="C:plasma membrane"/>
    <property type="evidence" value="ECO:0007669"/>
    <property type="project" value="TreeGrafter"/>
</dbReference>
<evidence type="ECO:0000259" key="9">
    <source>
        <dbReference type="Pfam" id="PF07885"/>
    </source>
</evidence>
<protein>
    <recommendedName>
        <fullName evidence="9">Potassium channel domain-containing protein</fullName>
    </recommendedName>
</protein>
<dbReference type="Gene3D" id="1.10.287.70">
    <property type="match status" value="1"/>
</dbReference>
<keyword evidence="5" id="KW-0406">Ion transport</keyword>
<evidence type="ECO:0000256" key="8">
    <source>
        <dbReference type="SAM" id="Phobius"/>
    </source>
</evidence>
<keyword evidence="2" id="KW-0813">Transport</keyword>
<keyword evidence="3 8" id="KW-0812">Transmembrane</keyword>
<evidence type="ECO:0000256" key="5">
    <source>
        <dbReference type="ARBA" id="ARBA00023065"/>
    </source>
</evidence>
<gene>
    <name evidence="10" type="ORF">DPMN_107831</name>
</gene>
<dbReference type="SUPFAM" id="SSF81324">
    <property type="entry name" value="Voltage-gated potassium channels"/>
    <property type="match status" value="1"/>
</dbReference>
<dbReference type="PANTHER" id="PTHR11003">
    <property type="entry name" value="POTASSIUM CHANNEL, SUBFAMILY K"/>
    <property type="match status" value="1"/>
</dbReference>
<comment type="subcellular location">
    <subcellularLocation>
        <location evidence="1">Membrane</location>
        <topology evidence="1">Multi-pass membrane protein</topology>
    </subcellularLocation>
</comment>
<organism evidence="10 11">
    <name type="scientific">Dreissena polymorpha</name>
    <name type="common">Zebra mussel</name>
    <name type="synonym">Mytilus polymorpha</name>
    <dbReference type="NCBI Taxonomy" id="45954"/>
    <lineage>
        <taxon>Eukaryota</taxon>
        <taxon>Metazoa</taxon>
        <taxon>Spiralia</taxon>
        <taxon>Lophotrochozoa</taxon>
        <taxon>Mollusca</taxon>
        <taxon>Bivalvia</taxon>
        <taxon>Autobranchia</taxon>
        <taxon>Heteroconchia</taxon>
        <taxon>Euheterodonta</taxon>
        <taxon>Imparidentia</taxon>
        <taxon>Neoheterodontei</taxon>
        <taxon>Myida</taxon>
        <taxon>Dreissenoidea</taxon>
        <taxon>Dreissenidae</taxon>
        <taxon>Dreissena</taxon>
    </lineage>
</organism>
<dbReference type="EMBL" id="JAIWYP010000004">
    <property type="protein sequence ID" value="KAH3834503.1"/>
    <property type="molecule type" value="Genomic_DNA"/>
</dbReference>
<name>A0A9D4K7H9_DREPO</name>
<feature type="domain" description="Potassium channel" evidence="9">
    <location>
        <begin position="71"/>
        <end position="151"/>
    </location>
</feature>
<dbReference type="InterPro" id="IPR013099">
    <property type="entry name" value="K_chnl_dom"/>
</dbReference>
<sequence length="184" mass="20849">MKQRTGMMGSSGGIKALNGASIAQRGVKLRVSPTQSNEPLIIDEDNDEEDEEEEWDEISKVSIPLTVSLAIIGLYMVFGALLFKYWEGWDMLQSAYFCFITLSTIGFGDVTPSRDFSDPLTNFRLVVCYMYTTFGMAIMSMCFTLMQEEITEKFKWIGRKMGVVDEDEPEMEEEENAHGNHSEC</sequence>
<dbReference type="InterPro" id="IPR003280">
    <property type="entry name" value="2pore_dom_K_chnl"/>
</dbReference>
<evidence type="ECO:0000256" key="4">
    <source>
        <dbReference type="ARBA" id="ARBA00022989"/>
    </source>
</evidence>